<dbReference type="PANTHER" id="PTHR45228">
    <property type="entry name" value="CYCLIC DI-GMP PHOSPHODIESTERASE TM_0186-RELATED"/>
    <property type="match status" value="1"/>
</dbReference>
<keyword evidence="1" id="KW-0472">Membrane</keyword>
<protein>
    <recommendedName>
        <fullName evidence="2">HD-GYP domain-containing protein</fullName>
    </recommendedName>
</protein>
<dbReference type="CDD" id="cd00077">
    <property type="entry name" value="HDc"/>
    <property type="match status" value="1"/>
</dbReference>
<dbReference type="EMBL" id="BMDY01000011">
    <property type="protein sequence ID" value="GGB07482.1"/>
    <property type="molecule type" value="Genomic_DNA"/>
</dbReference>
<dbReference type="Gene3D" id="1.10.3210.10">
    <property type="entry name" value="Hypothetical protein af1432"/>
    <property type="match status" value="1"/>
</dbReference>
<dbReference type="InterPro" id="IPR037522">
    <property type="entry name" value="HD_GYP_dom"/>
</dbReference>
<feature type="domain" description="HD-GYP" evidence="2">
    <location>
        <begin position="341"/>
        <end position="534"/>
    </location>
</feature>
<sequence length="534" mass="61173">MSRLFYYLLFCLGLILVVMGFTSLGLITYRNQQVNDLSSNAAQQAASLAATLAVNEQEDQRKLEYFAGLSMVRQGLESGDYTELEELLTKLMLSDSNVVQSRLLDSEGLELFKLVSRGGRPIRLNSIELQNKAHRYYVSELFAAPPSQTYFSQVDLNVDYGVLELPHRPVLRIAKQIVDPKTQQMLGALMFNYDMRQELENLAASLPEELRLFVVDAKQQYLFHPNSARRYCAELPCDSYFDESQLHHQAHQRLYFNQHLAALINLDSAALSVHSGSHLLVAYKQDYLPYLTQHLSPSKVLVESKLWWLMLVLSVLLSSSVCVLHARISRKLYLQRQQHKTHKLLESLSQLMDNFHQSGQNWSHEHFKRLAYFSRLLAEHMELDEQVVEDIYQFAFLHDIGNFCSIPSKTEESNVAEQQLTEQRTMTNGYQLLRNFKLGSVAKNIVVAQHERWDGEGYPKRLAGNAIPIEARIVSLVHHFESLMAQQFDSPQLSFDTCYAIINEQSGKAFDPNLVQAFNALEPELRRAYSQSTS</sequence>
<organism evidence="3 4">
    <name type="scientific">Agarivorans gilvus</name>
    <dbReference type="NCBI Taxonomy" id="680279"/>
    <lineage>
        <taxon>Bacteria</taxon>
        <taxon>Pseudomonadati</taxon>
        <taxon>Pseudomonadota</taxon>
        <taxon>Gammaproteobacteria</taxon>
        <taxon>Alteromonadales</taxon>
        <taxon>Alteromonadaceae</taxon>
        <taxon>Agarivorans</taxon>
    </lineage>
</organism>
<evidence type="ECO:0000313" key="3">
    <source>
        <dbReference type="EMBL" id="GGB07482.1"/>
    </source>
</evidence>
<comment type="caution">
    <text evidence="3">The sequence shown here is derived from an EMBL/GenBank/DDBJ whole genome shotgun (WGS) entry which is preliminary data.</text>
</comment>
<dbReference type="SUPFAM" id="SSF109604">
    <property type="entry name" value="HD-domain/PDEase-like"/>
    <property type="match status" value="1"/>
</dbReference>
<gene>
    <name evidence="3" type="ORF">GCM10007414_21040</name>
</gene>
<dbReference type="Pfam" id="PF13487">
    <property type="entry name" value="HD_5"/>
    <property type="match status" value="1"/>
</dbReference>
<dbReference type="InterPro" id="IPR029151">
    <property type="entry name" value="Sensor-like_sf"/>
</dbReference>
<dbReference type="InterPro" id="IPR003607">
    <property type="entry name" value="HD/PDEase_dom"/>
</dbReference>
<feature type="transmembrane region" description="Helical" evidence="1">
    <location>
        <begin position="7"/>
        <end position="29"/>
    </location>
</feature>
<dbReference type="RefSeq" id="WP_055733031.1">
    <property type="nucleotide sequence ID" value="NZ_BMDY01000011.1"/>
</dbReference>
<evidence type="ECO:0000313" key="4">
    <source>
        <dbReference type="Proteomes" id="UP000651977"/>
    </source>
</evidence>
<accession>A0ABQ1I2C0</accession>
<keyword evidence="4" id="KW-1185">Reference proteome</keyword>
<dbReference type="PROSITE" id="PS51832">
    <property type="entry name" value="HD_GYP"/>
    <property type="match status" value="1"/>
</dbReference>
<evidence type="ECO:0000259" key="2">
    <source>
        <dbReference type="PROSITE" id="PS51832"/>
    </source>
</evidence>
<evidence type="ECO:0000256" key="1">
    <source>
        <dbReference type="SAM" id="Phobius"/>
    </source>
</evidence>
<dbReference type="SUPFAM" id="SSF103190">
    <property type="entry name" value="Sensory domain-like"/>
    <property type="match status" value="1"/>
</dbReference>
<keyword evidence="1" id="KW-0812">Transmembrane</keyword>
<name>A0ABQ1I2C0_9ALTE</name>
<dbReference type="Proteomes" id="UP000651977">
    <property type="component" value="Unassembled WGS sequence"/>
</dbReference>
<dbReference type="Gene3D" id="3.30.450.20">
    <property type="entry name" value="PAS domain"/>
    <property type="match status" value="1"/>
</dbReference>
<keyword evidence="1" id="KW-1133">Transmembrane helix</keyword>
<feature type="transmembrane region" description="Helical" evidence="1">
    <location>
        <begin position="306"/>
        <end position="326"/>
    </location>
</feature>
<dbReference type="InterPro" id="IPR052020">
    <property type="entry name" value="Cyclic_di-GMP/3'3'-cGAMP_PDE"/>
</dbReference>
<proteinExistence type="predicted"/>
<reference evidence="4" key="1">
    <citation type="journal article" date="2019" name="Int. J. Syst. Evol. Microbiol.">
        <title>The Global Catalogue of Microorganisms (GCM) 10K type strain sequencing project: providing services to taxonomists for standard genome sequencing and annotation.</title>
        <authorList>
            <consortium name="The Broad Institute Genomics Platform"/>
            <consortium name="The Broad Institute Genome Sequencing Center for Infectious Disease"/>
            <person name="Wu L."/>
            <person name="Ma J."/>
        </authorList>
    </citation>
    <scope>NUCLEOTIDE SEQUENCE [LARGE SCALE GENOMIC DNA]</scope>
    <source>
        <strain evidence="4">CGMCC 1.10131</strain>
    </source>
</reference>